<proteinExistence type="predicted"/>
<evidence type="ECO:0000313" key="3">
    <source>
        <dbReference type="Proteomes" id="UP001281003"/>
    </source>
</evidence>
<dbReference type="EMBL" id="JAUTDP010000002">
    <property type="protein sequence ID" value="KAK3401686.1"/>
    <property type="molecule type" value="Genomic_DNA"/>
</dbReference>
<comment type="caution">
    <text evidence="2">The sequence shown here is derived from an EMBL/GenBank/DDBJ whole genome shotgun (WGS) entry which is preliminary data.</text>
</comment>
<protein>
    <submittedName>
        <fullName evidence="2">Uncharacterized protein</fullName>
    </submittedName>
</protein>
<reference evidence="2" key="1">
    <citation type="journal article" date="2023" name="Mol. Phylogenet. Evol.">
        <title>Genome-scale phylogeny and comparative genomics of the fungal order Sordariales.</title>
        <authorList>
            <person name="Hensen N."/>
            <person name="Bonometti L."/>
            <person name="Westerberg I."/>
            <person name="Brannstrom I.O."/>
            <person name="Guillou S."/>
            <person name="Cros-Aarteil S."/>
            <person name="Calhoun S."/>
            <person name="Haridas S."/>
            <person name="Kuo A."/>
            <person name="Mondo S."/>
            <person name="Pangilinan J."/>
            <person name="Riley R."/>
            <person name="LaButti K."/>
            <person name="Andreopoulos B."/>
            <person name="Lipzen A."/>
            <person name="Chen C."/>
            <person name="Yan M."/>
            <person name="Daum C."/>
            <person name="Ng V."/>
            <person name="Clum A."/>
            <person name="Steindorff A."/>
            <person name="Ohm R.A."/>
            <person name="Martin F."/>
            <person name="Silar P."/>
            <person name="Natvig D.O."/>
            <person name="Lalanne C."/>
            <person name="Gautier V."/>
            <person name="Ament-Velasquez S.L."/>
            <person name="Kruys A."/>
            <person name="Hutchinson M.I."/>
            <person name="Powell A.J."/>
            <person name="Barry K."/>
            <person name="Miller A.N."/>
            <person name="Grigoriev I.V."/>
            <person name="Debuchy R."/>
            <person name="Gladieux P."/>
            <person name="Hiltunen Thoren M."/>
            <person name="Johannesson H."/>
        </authorList>
    </citation>
    <scope>NUCLEOTIDE SEQUENCE</scope>
    <source>
        <strain evidence="2">FGSC 1904</strain>
    </source>
</reference>
<sequence length="210" mass="23543">MPSHPAMNIIPKTGYTSSNRPHSSRRPRSDFRPSPSSTSPHPSLFPRFHPQHPISKSPQLNPLFSLAHRDIKSLCNAPRRSVTIGLSIIDMTSRSVSAHWPMSCTCNLETLLASLGQNDTLFRCHDKVSWTGTKDGNLGVTETEYRGFSWNYNTTTLPPSPHLLHFDHDNHESRGFDCAKKRAVRKARQLPPPSISNRRLSVHSLSLPPP</sequence>
<accession>A0AAE0PKJ8</accession>
<feature type="compositionally biased region" description="Low complexity" evidence="1">
    <location>
        <begin position="32"/>
        <end position="46"/>
    </location>
</feature>
<reference evidence="2" key="2">
    <citation type="submission" date="2023-07" db="EMBL/GenBank/DDBJ databases">
        <authorList>
            <consortium name="Lawrence Berkeley National Laboratory"/>
            <person name="Haridas S."/>
            <person name="Hensen N."/>
            <person name="Bonometti L."/>
            <person name="Westerberg I."/>
            <person name="Brannstrom I.O."/>
            <person name="Guillou S."/>
            <person name="Cros-Aarteil S."/>
            <person name="Calhoun S."/>
            <person name="Kuo A."/>
            <person name="Mondo S."/>
            <person name="Pangilinan J."/>
            <person name="Riley R."/>
            <person name="LaButti K."/>
            <person name="Andreopoulos B."/>
            <person name="Lipzen A."/>
            <person name="Chen C."/>
            <person name="Yanf M."/>
            <person name="Daum C."/>
            <person name="Ng V."/>
            <person name="Clum A."/>
            <person name="Steindorff A."/>
            <person name="Ohm R."/>
            <person name="Martin F."/>
            <person name="Silar P."/>
            <person name="Natvig D."/>
            <person name="Lalanne C."/>
            <person name="Gautier V."/>
            <person name="Ament-velasquez S.L."/>
            <person name="Kruys A."/>
            <person name="Hutchinson M.I."/>
            <person name="Powell A.J."/>
            <person name="Barry K."/>
            <person name="Miller A.N."/>
            <person name="Grigoriev I.V."/>
            <person name="Debuchy R."/>
            <person name="Gladieux P."/>
            <person name="Thoren M.H."/>
            <person name="Johannesson H."/>
        </authorList>
    </citation>
    <scope>NUCLEOTIDE SEQUENCE</scope>
    <source>
        <strain evidence="2">FGSC 1904</strain>
    </source>
</reference>
<dbReference type="Proteomes" id="UP001281003">
    <property type="component" value="Unassembled WGS sequence"/>
</dbReference>
<evidence type="ECO:0000256" key="1">
    <source>
        <dbReference type="SAM" id="MobiDB-lite"/>
    </source>
</evidence>
<dbReference type="AlphaFoldDB" id="A0AAE0PKJ8"/>
<keyword evidence="3" id="KW-1185">Reference proteome</keyword>
<gene>
    <name evidence="2" type="ORF">B0T20DRAFT_120647</name>
</gene>
<evidence type="ECO:0000313" key="2">
    <source>
        <dbReference type="EMBL" id="KAK3401686.1"/>
    </source>
</evidence>
<name>A0AAE0PKJ8_SORBR</name>
<feature type="region of interest" description="Disordered" evidence="1">
    <location>
        <begin position="1"/>
        <end position="52"/>
    </location>
</feature>
<feature type="region of interest" description="Disordered" evidence="1">
    <location>
        <begin position="187"/>
        <end position="210"/>
    </location>
</feature>
<organism evidence="2 3">
    <name type="scientific">Sordaria brevicollis</name>
    <dbReference type="NCBI Taxonomy" id="83679"/>
    <lineage>
        <taxon>Eukaryota</taxon>
        <taxon>Fungi</taxon>
        <taxon>Dikarya</taxon>
        <taxon>Ascomycota</taxon>
        <taxon>Pezizomycotina</taxon>
        <taxon>Sordariomycetes</taxon>
        <taxon>Sordariomycetidae</taxon>
        <taxon>Sordariales</taxon>
        <taxon>Sordariaceae</taxon>
        <taxon>Sordaria</taxon>
    </lineage>
</organism>